<keyword evidence="7" id="KW-1185">Reference proteome</keyword>
<dbReference type="Gene3D" id="2.170.270.10">
    <property type="entry name" value="SET domain"/>
    <property type="match status" value="1"/>
</dbReference>
<evidence type="ECO:0000256" key="1">
    <source>
        <dbReference type="ARBA" id="ARBA00022603"/>
    </source>
</evidence>
<feature type="region of interest" description="Disordered" evidence="4">
    <location>
        <begin position="399"/>
        <end position="461"/>
    </location>
</feature>
<feature type="compositionally biased region" description="Polar residues" evidence="4">
    <location>
        <begin position="433"/>
        <end position="448"/>
    </location>
</feature>
<feature type="region of interest" description="Disordered" evidence="4">
    <location>
        <begin position="1"/>
        <end position="28"/>
    </location>
</feature>
<protein>
    <submittedName>
        <fullName evidence="6">Set and mynd domain containing protein, putative</fullName>
    </submittedName>
</protein>
<name>D7FV15_ECTSI</name>
<feature type="region of interest" description="Disordered" evidence="4">
    <location>
        <begin position="305"/>
        <end position="328"/>
    </location>
</feature>
<evidence type="ECO:0000259" key="5">
    <source>
        <dbReference type="PROSITE" id="PS50280"/>
    </source>
</evidence>
<dbReference type="GO" id="GO:0005634">
    <property type="term" value="C:nucleus"/>
    <property type="evidence" value="ECO:0007669"/>
    <property type="project" value="TreeGrafter"/>
</dbReference>
<dbReference type="AlphaFoldDB" id="D7FV15"/>
<dbReference type="STRING" id="2880.D7FV15"/>
<dbReference type="EMBL" id="FN649760">
    <property type="protein sequence ID" value="CBJ31821.1"/>
    <property type="molecule type" value="Genomic_DNA"/>
</dbReference>
<organism evidence="6 7">
    <name type="scientific">Ectocarpus siliculosus</name>
    <name type="common">Brown alga</name>
    <name type="synonym">Conferva siliculosa</name>
    <dbReference type="NCBI Taxonomy" id="2880"/>
    <lineage>
        <taxon>Eukaryota</taxon>
        <taxon>Sar</taxon>
        <taxon>Stramenopiles</taxon>
        <taxon>Ochrophyta</taxon>
        <taxon>PX clade</taxon>
        <taxon>Phaeophyceae</taxon>
        <taxon>Ectocarpales</taxon>
        <taxon>Ectocarpaceae</taxon>
        <taxon>Ectocarpus</taxon>
    </lineage>
</organism>
<dbReference type="InterPro" id="IPR046341">
    <property type="entry name" value="SET_dom_sf"/>
</dbReference>
<evidence type="ECO:0000313" key="7">
    <source>
        <dbReference type="Proteomes" id="UP000002630"/>
    </source>
</evidence>
<keyword evidence="3" id="KW-0949">S-adenosyl-L-methionine</keyword>
<dbReference type="SUPFAM" id="SSF82199">
    <property type="entry name" value="SET domain"/>
    <property type="match status" value="1"/>
</dbReference>
<dbReference type="Proteomes" id="UP000002630">
    <property type="component" value="Unassembled WGS sequence"/>
</dbReference>
<dbReference type="InterPro" id="IPR052097">
    <property type="entry name" value="SET-MYND_domain_protein"/>
</dbReference>
<evidence type="ECO:0000256" key="2">
    <source>
        <dbReference type="ARBA" id="ARBA00022679"/>
    </source>
</evidence>
<feature type="compositionally biased region" description="Pro residues" evidence="4">
    <location>
        <begin position="311"/>
        <end position="324"/>
    </location>
</feature>
<dbReference type="InterPro" id="IPR001214">
    <property type="entry name" value="SET_dom"/>
</dbReference>
<proteinExistence type="predicted"/>
<evidence type="ECO:0000256" key="3">
    <source>
        <dbReference type="ARBA" id="ARBA00022691"/>
    </source>
</evidence>
<gene>
    <name evidence="6" type="ORF">Esi_0286_0007</name>
</gene>
<evidence type="ECO:0000313" key="6">
    <source>
        <dbReference type="EMBL" id="CBJ31821.1"/>
    </source>
</evidence>
<feature type="compositionally biased region" description="Basic residues" evidence="4">
    <location>
        <begin position="1"/>
        <end position="12"/>
    </location>
</feature>
<dbReference type="GO" id="GO:0032259">
    <property type="term" value="P:methylation"/>
    <property type="evidence" value="ECO:0007669"/>
    <property type="project" value="UniProtKB-KW"/>
</dbReference>
<dbReference type="GO" id="GO:0005737">
    <property type="term" value="C:cytoplasm"/>
    <property type="evidence" value="ECO:0007669"/>
    <property type="project" value="TreeGrafter"/>
</dbReference>
<evidence type="ECO:0000256" key="4">
    <source>
        <dbReference type="SAM" id="MobiDB-lite"/>
    </source>
</evidence>
<dbReference type="GO" id="GO:0008168">
    <property type="term" value="F:methyltransferase activity"/>
    <property type="evidence" value="ECO:0007669"/>
    <property type="project" value="UniProtKB-KW"/>
</dbReference>
<feature type="region of interest" description="Disordered" evidence="4">
    <location>
        <begin position="250"/>
        <end position="290"/>
    </location>
</feature>
<dbReference type="InterPro" id="IPR011990">
    <property type="entry name" value="TPR-like_helical_dom_sf"/>
</dbReference>
<feature type="compositionally biased region" description="Basic and acidic residues" evidence="4">
    <location>
        <begin position="262"/>
        <end position="290"/>
    </location>
</feature>
<dbReference type="PANTHER" id="PTHR46165">
    <property type="entry name" value="SET AND MYND DOMAIN-CONTAINING PROTEIN 4"/>
    <property type="match status" value="1"/>
</dbReference>
<accession>D7FV15</accession>
<dbReference type="PANTHER" id="PTHR46165:SF2">
    <property type="entry name" value="SET AND MYND DOMAIN-CONTAINING PROTEIN 4"/>
    <property type="match status" value="1"/>
</dbReference>
<feature type="compositionally biased region" description="Basic and acidic residues" evidence="4">
    <location>
        <begin position="399"/>
        <end position="412"/>
    </location>
</feature>
<sequence length="586" mass="62234">MVALRAYKRARRQGGPLPKRTGSGKGGADVAVTVTETRGACHDRFGSVASSPPRGGGDDVAWPNVKLGNLQEHYAARSARERDLLETEAAVTAVLASGFGSGTDLDADSLGSSGSGRGATRTSTEACELVAAELATTLVKVSTNAFTVSSLRCSDPPAGHNVRPLKHATVAVGLYLVASMMNHSCRPNALASFHGGEMRVVATRAIERGEPVTISYGPLASKISSASERQAYLSRAYFFRCECIACHPPPEETATTPSGRSRGSEGGDERQLTDREKEGRATEATFSKRTDFACTEAESGACPGTLRVGVSPPPPPPFAPPTPPSTTQGCLISGAESSNVPSPCFNRVQAVASLSSTSPSPRRMEVVVLWCDRCGSRVPPDLADALLKEDKEDRRLWEEAKAAMSSSEKEAGRCGGGDDGELKSMPPPRRSRPNTGERSCKSSTTEDGSVNAAPFPGSSASSDTLSLVVERIRWRDRYLTTTSMRRAVAHDMHARVLASREDFPGAADACARAVSVLKRRFSPEDQELGIEFLKLAELCFNAGWTDKCTAACVKARESLGVCLQPGDEQLEALNTLQALCAAVYHR</sequence>
<dbReference type="InParanoid" id="D7FV15"/>
<dbReference type="Pfam" id="PF00856">
    <property type="entry name" value="SET"/>
    <property type="match status" value="1"/>
</dbReference>
<dbReference type="eggNOG" id="KOG2084">
    <property type="taxonomic scope" value="Eukaryota"/>
</dbReference>
<dbReference type="GO" id="GO:0042826">
    <property type="term" value="F:histone deacetylase binding"/>
    <property type="evidence" value="ECO:0007669"/>
    <property type="project" value="TreeGrafter"/>
</dbReference>
<keyword evidence="2" id="KW-0808">Transferase</keyword>
<dbReference type="Gene3D" id="1.25.40.10">
    <property type="entry name" value="Tetratricopeptide repeat domain"/>
    <property type="match status" value="1"/>
</dbReference>
<feature type="domain" description="SET" evidence="5">
    <location>
        <begin position="97"/>
        <end position="217"/>
    </location>
</feature>
<keyword evidence="1" id="KW-0489">Methyltransferase</keyword>
<dbReference type="OrthoDB" id="194692at2759"/>
<reference evidence="6 7" key="1">
    <citation type="journal article" date="2010" name="Nature">
        <title>The Ectocarpus genome and the independent evolution of multicellularity in brown algae.</title>
        <authorList>
            <person name="Cock J.M."/>
            <person name="Sterck L."/>
            <person name="Rouze P."/>
            <person name="Scornet D."/>
            <person name="Allen A.E."/>
            <person name="Amoutzias G."/>
            <person name="Anthouard V."/>
            <person name="Artiguenave F."/>
            <person name="Aury J.M."/>
            <person name="Badger J.H."/>
            <person name="Beszteri B."/>
            <person name="Billiau K."/>
            <person name="Bonnet E."/>
            <person name="Bothwell J.H."/>
            <person name="Bowler C."/>
            <person name="Boyen C."/>
            <person name="Brownlee C."/>
            <person name="Carrano C.J."/>
            <person name="Charrier B."/>
            <person name="Cho G.Y."/>
            <person name="Coelho S.M."/>
            <person name="Collen J."/>
            <person name="Corre E."/>
            <person name="Da Silva C."/>
            <person name="Delage L."/>
            <person name="Delaroque N."/>
            <person name="Dittami S.M."/>
            <person name="Doulbeau S."/>
            <person name="Elias M."/>
            <person name="Farnham G."/>
            <person name="Gachon C.M."/>
            <person name="Gschloessl B."/>
            <person name="Heesch S."/>
            <person name="Jabbari K."/>
            <person name="Jubin C."/>
            <person name="Kawai H."/>
            <person name="Kimura K."/>
            <person name="Kloareg B."/>
            <person name="Kupper F.C."/>
            <person name="Lang D."/>
            <person name="Le Bail A."/>
            <person name="Leblanc C."/>
            <person name="Lerouge P."/>
            <person name="Lohr M."/>
            <person name="Lopez P.J."/>
            <person name="Martens C."/>
            <person name="Maumus F."/>
            <person name="Michel G."/>
            <person name="Miranda-Saavedra D."/>
            <person name="Morales J."/>
            <person name="Moreau H."/>
            <person name="Motomura T."/>
            <person name="Nagasato C."/>
            <person name="Napoli C.A."/>
            <person name="Nelson D.R."/>
            <person name="Nyvall-Collen P."/>
            <person name="Peters A.F."/>
            <person name="Pommier C."/>
            <person name="Potin P."/>
            <person name="Poulain J."/>
            <person name="Quesneville H."/>
            <person name="Read B."/>
            <person name="Rensing S.A."/>
            <person name="Ritter A."/>
            <person name="Rousvoal S."/>
            <person name="Samanta M."/>
            <person name="Samson G."/>
            <person name="Schroeder D.C."/>
            <person name="Segurens B."/>
            <person name="Strittmatter M."/>
            <person name="Tonon T."/>
            <person name="Tregear J.W."/>
            <person name="Valentin K."/>
            <person name="von Dassow P."/>
            <person name="Yamagishi T."/>
            <person name="Van de Peer Y."/>
            <person name="Wincker P."/>
        </authorList>
    </citation>
    <scope>NUCLEOTIDE SEQUENCE [LARGE SCALE GENOMIC DNA]</scope>
    <source>
        <strain evidence="7">Ec32 / CCAP1310/4</strain>
    </source>
</reference>
<dbReference type="PROSITE" id="PS50280">
    <property type="entry name" value="SET"/>
    <property type="match status" value="1"/>
</dbReference>